<dbReference type="RefSeq" id="WP_085998046.1">
    <property type="nucleotide sequence ID" value="NZ_BAABIH010000015.1"/>
</dbReference>
<evidence type="ECO:0000313" key="2">
    <source>
        <dbReference type="Proteomes" id="UP000326702"/>
    </source>
</evidence>
<protein>
    <submittedName>
        <fullName evidence="1">Uncharacterized protein</fullName>
    </submittedName>
</protein>
<proteinExistence type="predicted"/>
<name>A0A5P9Q9G1_9MICO</name>
<dbReference type="Proteomes" id="UP000326702">
    <property type="component" value="Chromosome"/>
</dbReference>
<evidence type="ECO:0000313" key="1">
    <source>
        <dbReference type="EMBL" id="QFU97702.1"/>
    </source>
</evidence>
<reference evidence="1 2" key="1">
    <citation type="submission" date="2019-10" db="EMBL/GenBank/DDBJ databases">
        <title>Genome sequence of Luteimicrobium xylanilyticum HY-24.</title>
        <authorList>
            <person name="Kim D.Y."/>
            <person name="Park H.-Y."/>
        </authorList>
    </citation>
    <scope>NUCLEOTIDE SEQUENCE [LARGE SCALE GENOMIC DNA]</scope>
    <source>
        <strain evidence="1 2">HY-24</strain>
    </source>
</reference>
<keyword evidence="2" id="KW-1185">Reference proteome</keyword>
<sequence>MCYPTTCSTCGKTTWKGCGQHVDDVRRSVPASEWCDGHPDAPKNTFFSRLRRR</sequence>
<organism evidence="1 2">
    <name type="scientific">Luteimicrobium xylanilyticum</name>
    <dbReference type="NCBI Taxonomy" id="1133546"/>
    <lineage>
        <taxon>Bacteria</taxon>
        <taxon>Bacillati</taxon>
        <taxon>Actinomycetota</taxon>
        <taxon>Actinomycetes</taxon>
        <taxon>Micrococcales</taxon>
        <taxon>Luteimicrobium</taxon>
    </lineage>
</organism>
<gene>
    <name evidence="1" type="ORF">KDY119_01201</name>
</gene>
<dbReference type="KEGG" id="lxl:KDY119_01201"/>
<accession>A0A5P9Q9G1</accession>
<dbReference type="AlphaFoldDB" id="A0A5P9Q9G1"/>
<dbReference type="PANTHER" id="PTHR34724">
    <property type="entry name" value="OS12G0596101 PROTEIN"/>
    <property type="match status" value="1"/>
</dbReference>
<dbReference type="EMBL" id="CP045529">
    <property type="protein sequence ID" value="QFU97702.1"/>
    <property type="molecule type" value="Genomic_DNA"/>
</dbReference>
<dbReference type="PANTHER" id="PTHR34724:SF2">
    <property type="entry name" value="OS12G0596101 PROTEIN"/>
    <property type="match status" value="1"/>
</dbReference>